<keyword evidence="10" id="KW-1185">Reference proteome</keyword>
<proteinExistence type="inferred from homology"/>
<feature type="signal peptide" evidence="7">
    <location>
        <begin position="1"/>
        <end position="22"/>
    </location>
</feature>
<dbReference type="GO" id="GO:0030154">
    <property type="term" value="P:cell differentiation"/>
    <property type="evidence" value="ECO:0007669"/>
    <property type="project" value="UniProtKB-KW"/>
</dbReference>
<dbReference type="Gene3D" id="2.10.90.10">
    <property type="entry name" value="Cystine-knot cytokines"/>
    <property type="match status" value="1"/>
</dbReference>
<evidence type="ECO:0000256" key="7">
    <source>
        <dbReference type="SAM" id="SignalP"/>
    </source>
</evidence>
<reference evidence="9" key="2">
    <citation type="submission" date="2025-09" db="UniProtKB">
        <authorList>
            <consortium name="Ensembl"/>
        </authorList>
    </citation>
    <scope>IDENTIFICATION</scope>
</reference>
<comment type="subcellular location">
    <subcellularLocation>
        <location evidence="1">Secreted</location>
    </subcellularLocation>
</comment>
<keyword evidence="2" id="KW-0964">Secreted</keyword>
<evidence type="ECO:0000256" key="5">
    <source>
        <dbReference type="RuleBase" id="RU000354"/>
    </source>
</evidence>
<dbReference type="InterPro" id="IPR006799">
    <property type="entry name" value="AMH_N"/>
</dbReference>
<dbReference type="GO" id="GO:0008083">
    <property type="term" value="F:growth factor activity"/>
    <property type="evidence" value="ECO:0007669"/>
    <property type="project" value="UniProtKB-KW"/>
</dbReference>
<keyword evidence="3 7" id="KW-0732">Signal</keyword>
<evidence type="ECO:0000259" key="8">
    <source>
        <dbReference type="PROSITE" id="PS51362"/>
    </source>
</evidence>
<evidence type="ECO:0000256" key="6">
    <source>
        <dbReference type="SAM" id="MobiDB-lite"/>
    </source>
</evidence>
<dbReference type="InterPro" id="IPR029034">
    <property type="entry name" value="Cystine-knot_cytokine"/>
</dbReference>
<dbReference type="Proteomes" id="UP000261620">
    <property type="component" value="Unplaced"/>
</dbReference>
<accession>A0A3Q3VW84</accession>
<dbReference type="Ensembl" id="ENSMMOT00000000410.1">
    <property type="protein sequence ID" value="ENSMMOP00000000404.1"/>
    <property type="gene ID" value="ENSMMOG00000000330.1"/>
</dbReference>
<dbReference type="SMART" id="SM00204">
    <property type="entry name" value="TGFB"/>
    <property type="match status" value="1"/>
</dbReference>
<dbReference type="SUPFAM" id="SSF57501">
    <property type="entry name" value="Cystine-knot cytokines"/>
    <property type="match status" value="1"/>
</dbReference>
<dbReference type="Pfam" id="PF00019">
    <property type="entry name" value="TGF_beta"/>
    <property type="match status" value="1"/>
</dbReference>
<dbReference type="GO" id="GO:0008406">
    <property type="term" value="P:gonad development"/>
    <property type="evidence" value="ECO:0007669"/>
    <property type="project" value="InterPro"/>
</dbReference>
<evidence type="ECO:0000313" key="9">
    <source>
        <dbReference type="Ensembl" id="ENSMMOP00000000404.1"/>
    </source>
</evidence>
<dbReference type="STRING" id="94237.ENSMMOP00000000404"/>
<feature type="compositionally biased region" description="Polar residues" evidence="6">
    <location>
        <begin position="33"/>
        <end position="48"/>
    </location>
</feature>
<evidence type="ECO:0000256" key="1">
    <source>
        <dbReference type="ARBA" id="ARBA00004613"/>
    </source>
</evidence>
<feature type="domain" description="TGF-beta family profile" evidence="8">
    <location>
        <begin position="423"/>
        <end position="540"/>
    </location>
</feature>
<evidence type="ECO:0000256" key="3">
    <source>
        <dbReference type="ARBA" id="ARBA00022729"/>
    </source>
</evidence>
<keyword evidence="5" id="KW-0339">Growth factor</keyword>
<dbReference type="AlphaFoldDB" id="A0A3Q3VW84"/>
<dbReference type="InterPro" id="IPR001839">
    <property type="entry name" value="TGF-b_C"/>
</dbReference>
<dbReference type="Pfam" id="PF04709">
    <property type="entry name" value="AMH_N"/>
    <property type="match status" value="1"/>
</dbReference>
<evidence type="ECO:0000256" key="2">
    <source>
        <dbReference type="ARBA" id="ARBA00022525"/>
    </source>
</evidence>
<dbReference type="PANTHER" id="PTHR15009">
    <property type="entry name" value="MUELLERIAN-INHIBITING FACTOR"/>
    <property type="match status" value="1"/>
</dbReference>
<feature type="chain" id="PRO_5018616833" description="TGF-beta family profile domain-containing protein" evidence="7">
    <location>
        <begin position="23"/>
        <end position="540"/>
    </location>
</feature>
<organism evidence="9 10">
    <name type="scientific">Mola mola</name>
    <name type="common">Ocean sunfish</name>
    <name type="synonym">Tetraodon mola</name>
    <dbReference type="NCBI Taxonomy" id="94237"/>
    <lineage>
        <taxon>Eukaryota</taxon>
        <taxon>Metazoa</taxon>
        <taxon>Chordata</taxon>
        <taxon>Craniata</taxon>
        <taxon>Vertebrata</taxon>
        <taxon>Euteleostomi</taxon>
        <taxon>Actinopterygii</taxon>
        <taxon>Neopterygii</taxon>
        <taxon>Teleostei</taxon>
        <taxon>Neoteleostei</taxon>
        <taxon>Acanthomorphata</taxon>
        <taxon>Eupercaria</taxon>
        <taxon>Tetraodontiformes</taxon>
        <taxon>Molidae</taxon>
        <taxon>Mola</taxon>
    </lineage>
</organism>
<dbReference type="GO" id="GO:0005576">
    <property type="term" value="C:extracellular region"/>
    <property type="evidence" value="ECO:0007669"/>
    <property type="project" value="UniProtKB-SubCell"/>
</dbReference>
<keyword evidence="4" id="KW-0221">Differentiation</keyword>
<dbReference type="PANTHER" id="PTHR15009:SF4">
    <property type="entry name" value="MUELLERIAN-INHIBITING FACTOR"/>
    <property type="match status" value="1"/>
</dbReference>
<name>A0A3Q3VW84_MOLML</name>
<dbReference type="PROSITE" id="PS51362">
    <property type="entry name" value="TGF_BETA_2"/>
    <property type="match status" value="1"/>
</dbReference>
<dbReference type="InterPro" id="IPR021203">
    <property type="entry name" value="Muellerian-inhibiting_factor"/>
</dbReference>
<protein>
    <recommendedName>
        <fullName evidence="8">TGF-beta family profile domain-containing protein</fullName>
    </recommendedName>
</protein>
<evidence type="ECO:0000256" key="4">
    <source>
        <dbReference type="ARBA" id="ARBA00022782"/>
    </source>
</evidence>
<evidence type="ECO:0000313" key="10">
    <source>
        <dbReference type="Proteomes" id="UP000261620"/>
    </source>
</evidence>
<sequence>MLTVDVFYCGALMLCCTGTCVALQLSHGRQLTPAQDPTMTDGDSSSATEAGGGSDENNRFPQHALCFMDDILAALRDSMGIDGELTNHSLALFGICTAPGCHPAGSVLLQLAKETSRKQRIGLQLLHPAGVHVKEDIETGALELTFDLPQFALLKLNPVLLLAFESPLTGENLDVTFTSQSLQPGTQSVCISGETQYMMLTGNASHVHLKRRISAETTSPDMRQSLRDALIGRKSGRKIRMTPLLLFSRETGTDTRLSVSGSVPASSQISSFLCELKRFLGDVMSQDHPESPPLQLTSLQSLPPLTLGLSSSEALLAGLINSSTLTVFSFSSCCSALQGHRGELALSPVLLEELGRRLEQAVIQTMGVIREEEVGHRAPERLGRLVELSAFLNKEPATGESQYCAFLLLKALQTVARTYEVKRGLRAARADPSIPVRGDQCGLRSLTVSLERLVIGPNTANIYNCHGSCAFPLVNPSNHAILLNSYMESTRAVSQSVDERGLCCVPVAYEDMDLVLLDAHGTGAELKPLKHVVAKECGCR</sequence>
<reference evidence="9" key="1">
    <citation type="submission" date="2025-08" db="UniProtKB">
        <authorList>
            <consortium name="Ensembl"/>
        </authorList>
    </citation>
    <scope>IDENTIFICATION</scope>
</reference>
<comment type="similarity">
    <text evidence="5">Belongs to the TGF-beta family.</text>
</comment>
<feature type="region of interest" description="Disordered" evidence="6">
    <location>
        <begin position="33"/>
        <end position="56"/>
    </location>
</feature>